<evidence type="ECO:0000256" key="2">
    <source>
        <dbReference type="ARBA" id="ARBA00004640"/>
    </source>
</evidence>
<keyword evidence="5 9" id="KW-0653">Protein transport</keyword>
<organism evidence="11 12">
    <name type="scientific">Kluyveromyces dobzhanskii CBS 2104</name>
    <dbReference type="NCBI Taxonomy" id="1427455"/>
    <lineage>
        <taxon>Eukaryota</taxon>
        <taxon>Fungi</taxon>
        <taxon>Dikarya</taxon>
        <taxon>Ascomycota</taxon>
        <taxon>Saccharomycotina</taxon>
        <taxon>Saccharomycetes</taxon>
        <taxon>Saccharomycetales</taxon>
        <taxon>Saccharomycetaceae</taxon>
        <taxon>Kluyveromyces</taxon>
    </lineage>
</organism>
<keyword evidence="7 9" id="KW-0472">Membrane</keyword>
<sequence>MSQIKYMLLTSRQGKTRLIRWYEPFDAKQKSKILREVAANVLSRKSKMCNILEYQDHKVVYKKYASLYFIAGIDLEVDNELLTLEIIHRFVETMDRYFGNVCELDIIFNFSKAYSILDEMIMCDGSIIETRKDEVIRIVEAMDAIESNDDLDRVLS</sequence>
<dbReference type="GO" id="GO:0035615">
    <property type="term" value="F:clathrin adaptor activity"/>
    <property type="evidence" value="ECO:0007669"/>
    <property type="project" value="InterPro"/>
</dbReference>
<reference evidence="11 12" key="1">
    <citation type="submission" date="2014-03" db="EMBL/GenBank/DDBJ databases">
        <title>The genome of Kluyveromyces dobzhanskii.</title>
        <authorList>
            <person name="Nystedt B."/>
            <person name="Astrom S."/>
        </authorList>
    </citation>
    <scope>NUCLEOTIDE SEQUENCE [LARGE SCALE GENOMIC DNA]</scope>
    <source>
        <strain evidence="11 12">CBS 2104</strain>
    </source>
</reference>
<dbReference type="AlphaFoldDB" id="A0A0A8LBE5"/>
<dbReference type="PANTHER" id="PTHR11753">
    <property type="entry name" value="ADAPTOR COMPLEXES SMALL SUBUNIT FAMILY"/>
    <property type="match status" value="1"/>
</dbReference>
<dbReference type="InterPro" id="IPR022775">
    <property type="entry name" value="AP_mu_sigma_su"/>
</dbReference>
<evidence type="ECO:0000256" key="1">
    <source>
        <dbReference type="ARBA" id="ARBA00004555"/>
    </source>
</evidence>
<accession>A0A0A8LBE5</accession>
<dbReference type="InterPro" id="IPR000804">
    <property type="entry name" value="Clathrin_sm-chain_CS"/>
</dbReference>
<feature type="domain" description="AP complex mu/sigma subunit" evidence="10">
    <location>
        <begin position="3"/>
        <end position="144"/>
    </location>
</feature>
<evidence type="ECO:0000256" key="7">
    <source>
        <dbReference type="ARBA" id="ARBA00023136"/>
    </source>
</evidence>
<dbReference type="GO" id="GO:0005829">
    <property type="term" value="C:cytosol"/>
    <property type="evidence" value="ECO:0007669"/>
    <property type="project" value="GOC"/>
</dbReference>
<name>A0A0A8LBE5_9SACH</name>
<comment type="caution">
    <text evidence="11">The sequence shown here is derived from an EMBL/GenBank/DDBJ whole genome shotgun (WGS) entry which is preliminary data.</text>
</comment>
<dbReference type="GO" id="GO:0006886">
    <property type="term" value="P:intracellular protein transport"/>
    <property type="evidence" value="ECO:0007669"/>
    <property type="project" value="UniProtKB-UniRule"/>
</dbReference>
<dbReference type="FunFam" id="3.30.450.60:FF:000007">
    <property type="entry name" value="AP complex subunit sigma"/>
    <property type="match status" value="1"/>
</dbReference>
<dbReference type="InterPro" id="IPR044733">
    <property type="entry name" value="AP1_sigma"/>
</dbReference>
<dbReference type="OrthoDB" id="371463at2759"/>
<dbReference type="PIRSF" id="PIRSF015588">
    <property type="entry name" value="AP_complex_sigma"/>
    <property type="match status" value="1"/>
</dbReference>
<dbReference type="InterPro" id="IPR016635">
    <property type="entry name" value="AP_complex_ssu"/>
</dbReference>
<dbReference type="GO" id="GO:0016482">
    <property type="term" value="P:cytosolic transport"/>
    <property type="evidence" value="ECO:0007669"/>
    <property type="project" value="UniProtKB-ARBA"/>
</dbReference>
<dbReference type="SUPFAM" id="SSF64356">
    <property type="entry name" value="SNARE-like"/>
    <property type="match status" value="1"/>
</dbReference>
<dbReference type="CDD" id="cd14831">
    <property type="entry name" value="AP1_sigma"/>
    <property type="match status" value="1"/>
</dbReference>
<dbReference type="EMBL" id="CCBQ010000047">
    <property type="protein sequence ID" value="CDO96392.1"/>
    <property type="molecule type" value="Genomic_DNA"/>
</dbReference>
<proteinExistence type="inferred from homology"/>
<evidence type="ECO:0000256" key="6">
    <source>
        <dbReference type="ARBA" id="ARBA00023034"/>
    </source>
</evidence>
<gene>
    <name evidence="11" type="ORF">KLDO_g4597</name>
</gene>
<keyword evidence="6" id="KW-0333">Golgi apparatus</keyword>
<evidence type="ECO:0000256" key="3">
    <source>
        <dbReference type="ARBA" id="ARBA00006972"/>
    </source>
</evidence>
<dbReference type="Gene3D" id="3.30.450.60">
    <property type="match status" value="1"/>
</dbReference>
<keyword evidence="8" id="KW-0968">Cytoplasmic vesicle</keyword>
<dbReference type="InterPro" id="IPR011012">
    <property type="entry name" value="Longin-like_dom_sf"/>
</dbReference>
<keyword evidence="12" id="KW-1185">Reference proteome</keyword>
<evidence type="ECO:0000256" key="4">
    <source>
        <dbReference type="ARBA" id="ARBA00022448"/>
    </source>
</evidence>
<evidence type="ECO:0000256" key="9">
    <source>
        <dbReference type="PIRNR" id="PIRNR015588"/>
    </source>
</evidence>
<keyword evidence="4 9" id="KW-0813">Transport</keyword>
<evidence type="ECO:0000256" key="5">
    <source>
        <dbReference type="ARBA" id="ARBA00022927"/>
    </source>
</evidence>
<evidence type="ECO:0000313" key="11">
    <source>
        <dbReference type="EMBL" id="CDO96392.1"/>
    </source>
</evidence>
<dbReference type="Pfam" id="PF01217">
    <property type="entry name" value="Clat_adaptor_s"/>
    <property type="match status" value="1"/>
</dbReference>
<dbReference type="PROSITE" id="PS00989">
    <property type="entry name" value="CLAT_ADAPTOR_S"/>
    <property type="match status" value="1"/>
</dbReference>
<evidence type="ECO:0000256" key="8">
    <source>
        <dbReference type="ARBA" id="ARBA00023329"/>
    </source>
</evidence>
<dbReference type="Proteomes" id="UP000031516">
    <property type="component" value="Unassembled WGS sequence"/>
</dbReference>
<comment type="subcellular location">
    <subcellularLocation>
        <location evidence="2">Cytoplasmic vesicle</location>
        <location evidence="2">Clathrin-coated vesicle membrane</location>
    </subcellularLocation>
    <subcellularLocation>
        <location evidence="1">Golgi apparatus</location>
    </subcellularLocation>
</comment>
<evidence type="ECO:0000259" key="10">
    <source>
        <dbReference type="Pfam" id="PF01217"/>
    </source>
</evidence>
<comment type="similarity">
    <text evidence="3 9">Belongs to the adaptor complexes small subunit family.</text>
</comment>
<evidence type="ECO:0000313" key="12">
    <source>
        <dbReference type="Proteomes" id="UP000031516"/>
    </source>
</evidence>
<protein>
    <recommendedName>
        <fullName evidence="9">AP complex subunit sigma</fullName>
    </recommendedName>
</protein>
<dbReference type="GO" id="GO:0030121">
    <property type="term" value="C:AP-1 adaptor complex"/>
    <property type="evidence" value="ECO:0007669"/>
    <property type="project" value="InterPro"/>
</dbReference>